<dbReference type="EMBL" id="JAEOXF010000003">
    <property type="protein sequence ID" value="MBK4725008.1"/>
    <property type="molecule type" value="Genomic_DNA"/>
</dbReference>
<dbReference type="Proteomes" id="UP000633731">
    <property type="component" value="Unassembled WGS sequence"/>
</dbReference>
<evidence type="ECO:0000313" key="2">
    <source>
        <dbReference type="Proteomes" id="UP000633731"/>
    </source>
</evidence>
<protein>
    <submittedName>
        <fullName evidence="1">DUF2946 domain-containing protein</fullName>
    </submittedName>
</protein>
<sequence>MSPISFYAPRNRLAAWLGLLAILLLFIAPVISKSLAQAHGSSSMMMMHHGMAMDMSEMPDMHHDMAATPTGGAKQAHHPMSMMDDSACGYCVLLVHLPLDLMTLPLLWSTLQAATQPDVPLFQPVVARFVPRFFHPRAPPLVLTARFN</sequence>
<proteinExistence type="predicted"/>
<comment type="caution">
    <text evidence="1">The sequence shown here is derived from an EMBL/GenBank/DDBJ whole genome shotgun (WGS) entry which is preliminary data.</text>
</comment>
<evidence type="ECO:0000313" key="1">
    <source>
        <dbReference type="EMBL" id="MBK4725008.1"/>
    </source>
</evidence>
<keyword evidence="2" id="KW-1185">Reference proteome</keyword>
<organism evidence="1 2">
    <name type="scientific">Enterobacter agglomerans</name>
    <name type="common">Erwinia herbicola</name>
    <name type="synonym">Pantoea agglomerans</name>
    <dbReference type="NCBI Taxonomy" id="549"/>
    <lineage>
        <taxon>Bacteria</taxon>
        <taxon>Pseudomonadati</taxon>
        <taxon>Pseudomonadota</taxon>
        <taxon>Gammaproteobacteria</taxon>
        <taxon>Enterobacterales</taxon>
        <taxon>Erwiniaceae</taxon>
        <taxon>Pantoea</taxon>
        <taxon>Pantoea agglomerans group</taxon>
    </lineage>
</organism>
<gene>
    <name evidence="1" type="ORF">JJL49_07200</name>
</gene>
<name>A0ACC5RKX7_ENTAG</name>
<reference evidence="1" key="1">
    <citation type="submission" date="2021-01" db="EMBL/GenBank/DDBJ databases">
        <title>Draft genome of Pantoea agglomerans Eh 335.</title>
        <authorList>
            <person name="Emsley S.A."/>
            <person name="Oline D.K."/>
            <person name="Saw J.H."/>
            <person name="Ushijima B."/>
            <person name="Videau P."/>
            <person name="Koyack M.J."/>
        </authorList>
    </citation>
    <scope>NUCLEOTIDE SEQUENCE</scope>
    <source>
        <strain evidence="1">Eh 335</strain>
    </source>
</reference>
<accession>A0ACC5RKX7</accession>